<evidence type="ECO:0000313" key="3">
    <source>
        <dbReference type="Proteomes" id="UP001500975"/>
    </source>
</evidence>
<dbReference type="SUPFAM" id="SSF49879">
    <property type="entry name" value="SMAD/FHA domain"/>
    <property type="match status" value="1"/>
</dbReference>
<dbReference type="Gene3D" id="2.60.200.20">
    <property type="match status" value="1"/>
</dbReference>
<evidence type="ECO:0000259" key="1">
    <source>
        <dbReference type="PROSITE" id="PS50006"/>
    </source>
</evidence>
<dbReference type="SMART" id="SM00240">
    <property type="entry name" value="FHA"/>
    <property type="match status" value="1"/>
</dbReference>
<dbReference type="CDD" id="cd00060">
    <property type="entry name" value="FHA"/>
    <property type="match status" value="1"/>
</dbReference>
<gene>
    <name evidence="2" type="ORF">GCM10023165_30990</name>
</gene>
<reference evidence="3" key="1">
    <citation type="journal article" date="2019" name="Int. J. Syst. Evol. Microbiol.">
        <title>The Global Catalogue of Microorganisms (GCM) 10K type strain sequencing project: providing services to taxonomists for standard genome sequencing and annotation.</title>
        <authorList>
            <consortium name="The Broad Institute Genomics Platform"/>
            <consortium name="The Broad Institute Genome Sequencing Center for Infectious Disease"/>
            <person name="Wu L."/>
            <person name="Ma J."/>
        </authorList>
    </citation>
    <scope>NUCLEOTIDE SEQUENCE [LARGE SCALE GENOMIC DNA]</scope>
    <source>
        <strain evidence="3">JCM 17804</strain>
    </source>
</reference>
<evidence type="ECO:0000313" key="2">
    <source>
        <dbReference type="EMBL" id="GAA4346392.1"/>
    </source>
</evidence>
<dbReference type="PANTHER" id="PTHR23308">
    <property type="entry name" value="NUCLEAR INHIBITOR OF PROTEIN PHOSPHATASE-1"/>
    <property type="match status" value="1"/>
</dbReference>
<proteinExistence type="predicted"/>
<name>A0ABP8HX18_9BURK</name>
<dbReference type="PROSITE" id="PS50006">
    <property type="entry name" value="FHA_DOMAIN"/>
    <property type="match status" value="1"/>
</dbReference>
<dbReference type="EMBL" id="BAABGJ010000035">
    <property type="protein sequence ID" value="GAA4346392.1"/>
    <property type="molecule type" value="Genomic_DNA"/>
</dbReference>
<sequence>MPRLIMMVSASQTKQLALDKETTIGRASGADVVIDSDQVSRMHAQITVGPAFVTIKDLGSRNGTFVNGERIDSQVLAHGDNIRIGACEMRFLATDQEYTKVEALRLMTIPGLLVDLEMLNAPAKPDRNPRLT</sequence>
<dbReference type="InterPro" id="IPR050923">
    <property type="entry name" value="Cell_Proc_Reg/RNA_Proc"/>
</dbReference>
<dbReference type="Pfam" id="PF00498">
    <property type="entry name" value="FHA"/>
    <property type="match status" value="1"/>
</dbReference>
<feature type="domain" description="FHA" evidence="1">
    <location>
        <begin position="22"/>
        <end position="71"/>
    </location>
</feature>
<protein>
    <recommendedName>
        <fullName evidence="1">FHA domain-containing protein</fullName>
    </recommendedName>
</protein>
<dbReference type="InterPro" id="IPR008984">
    <property type="entry name" value="SMAD_FHA_dom_sf"/>
</dbReference>
<accession>A0ABP8HX18</accession>
<dbReference type="Proteomes" id="UP001500975">
    <property type="component" value="Unassembled WGS sequence"/>
</dbReference>
<keyword evidence="3" id="KW-1185">Reference proteome</keyword>
<organism evidence="2 3">
    <name type="scientific">Variovorax defluvii</name>
    <dbReference type="NCBI Taxonomy" id="913761"/>
    <lineage>
        <taxon>Bacteria</taxon>
        <taxon>Pseudomonadati</taxon>
        <taxon>Pseudomonadota</taxon>
        <taxon>Betaproteobacteria</taxon>
        <taxon>Burkholderiales</taxon>
        <taxon>Comamonadaceae</taxon>
        <taxon>Variovorax</taxon>
    </lineage>
</organism>
<dbReference type="RefSeq" id="WP_345538966.1">
    <property type="nucleotide sequence ID" value="NZ_BAABGJ010000035.1"/>
</dbReference>
<dbReference type="InterPro" id="IPR000253">
    <property type="entry name" value="FHA_dom"/>
</dbReference>
<comment type="caution">
    <text evidence="2">The sequence shown here is derived from an EMBL/GenBank/DDBJ whole genome shotgun (WGS) entry which is preliminary data.</text>
</comment>